<dbReference type="AlphaFoldDB" id="A0A819WS98"/>
<evidence type="ECO:0000256" key="1">
    <source>
        <dbReference type="SAM" id="Phobius"/>
    </source>
</evidence>
<evidence type="ECO:0000259" key="2">
    <source>
        <dbReference type="PROSITE" id="PS50168"/>
    </source>
</evidence>
<feature type="domain" description="Jacalin-type lectin" evidence="3">
    <location>
        <begin position="252"/>
        <end position="412"/>
    </location>
</feature>
<organism evidence="4 5">
    <name type="scientific">Adineta steineri</name>
    <dbReference type="NCBI Taxonomy" id="433720"/>
    <lineage>
        <taxon>Eukaryota</taxon>
        <taxon>Metazoa</taxon>
        <taxon>Spiralia</taxon>
        <taxon>Gnathifera</taxon>
        <taxon>Rotifera</taxon>
        <taxon>Eurotatoria</taxon>
        <taxon>Bdelloidea</taxon>
        <taxon>Adinetida</taxon>
        <taxon>Adinetidae</taxon>
        <taxon>Adineta</taxon>
    </lineage>
</organism>
<dbReference type="Gene3D" id="2.100.10.30">
    <property type="entry name" value="Jacalin-like lectin domain"/>
    <property type="match status" value="1"/>
</dbReference>
<dbReference type="Gene3D" id="1.10.533.10">
    <property type="entry name" value="Death Domain, Fas"/>
    <property type="match status" value="1"/>
</dbReference>
<accession>A0A819WS98</accession>
<dbReference type="InterPro" id="IPR001229">
    <property type="entry name" value="Jacalin-like_lectin_dom"/>
</dbReference>
<dbReference type="Pfam" id="PF01419">
    <property type="entry name" value="Jacalin"/>
    <property type="match status" value="1"/>
</dbReference>
<proteinExistence type="predicted"/>
<feature type="transmembrane region" description="Helical" evidence="1">
    <location>
        <begin position="144"/>
        <end position="166"/>
    </location>
</feature>
<keyword evidence="1" id="KW-1133">Transmembrane helix</keyword>
<reference evidence="4" key="1">
    <citation type="submission" date="2021-02" db="EMBL/GenBank/DDBJ databases">
        <authorList>
            <person name="Nowell W R."/>
        </authorList>
    </citation>
    <scope>NUCLEOTIDE SEQUENCE</scope>
</reference>
<keyword evidence="1" id="KW-0472">Membrane</keyword>
<dbReference type="SMART" id="SM00915">
    <property type="entry name" value="Jacalin"/>
    <property type="match status" value="1"/>
</dbReference>
<dbReference type="InterPro" id="IPR036404">
    <property type="entry name" value="Jacalin-like_lectin_dom_sf"/>
</dbReference>
<dbReference type="InterPro" id="IPR011029">
    <property type="entry name" value="DEATH-like_dom_sf"/>
</dbReference>
<dbReference type="InterPro" id="IPR001875">
    <property type="entry name" value="DED_dom"/>
</dbReference>
<dbReference type="SUPFAM" id="SSF47986">
    <property type="entry name" value="DEATH domain"/>
    <property type="match status" value="1"/>
</dbReference>
<dbReference type="EMBL" id="CAJOAZ010006242">
    <property type="protein sequence ID" value="CAF4128111.1"/>
    <property type="molecule type" value="Genomic_DNA"/>
</dbReference>
<sequence>MDDNSHLRRIIIKIQARLSDDDRKYLHFFFGDDIPRRIRDDPTLGGTLCAMESLFDRDIISGDDFTYLINAFEAIGCLDAVTILKEHQQHMKLTHVHQSMLSLISILPPLRPPTKVVPDQDDDEVQPLHSVKHKRFSTSFRLKIYVVIIVLLVLCTIGILITVPFMKGMQINKLNDDIKMKDVILKEQELKNKSRRGGYTEFFSENTLVKVSNKHGSTQGTYSNNSLNPSFTNSHYLNGIRVRDNNDNNSLVIKGREFGSAHGTHFDDSTHPYFTSSHYLNGILARDNHDSIESYQFYYSNSSDNQNMITSERHGKQTLSFKKDFQFDKNEKIQKVEGHYLNKTIVFSNGTNVTMPIITGLQFYTTNGHASPSYSGDEEGKMFEEEYENYTLWYVTGRSDEYIHQLQFYWYRTLDIN</sequence>
<comment type="caution">
    <text evidence="4">The sequence shown here is derived from an EMBL/GenBank/DDBJ whole genome shotgun (WGS) entry which is preliminary data.</text>
</comment>
<dbReference type="PROSITE" id="PS50168">
    <property type="entry name" value="DED"/>
    <property type="match status" value="1"/>
</dbReference>
<dbReference type="PROSITE" id="PS51752">
    <property type="entry name" value="JACALIN_LECTIN"/>
    <property type="match status" value="1"/>
</dbReference>
<dbReference type="GO" id="GO:0042981">
    <property type="term" value="P:regulation of apoptotic process"/>
    <property type="evidence" value="ECO:0007669"/>
    <property type="project" value="InterPro"/>
</dbReference>
<dbReference type="Proteomes" id="UP000663844">
    <property type="component" value="Unassembled WGS sequence"/>
</dbReference>
<name>A0A819WS98_9BILA</name>
<evidence type="ECO:0000313" key="4">
    <source>
        <dbReference type="EMBL" id="CAF4128111.1"/>
    </source>
</evidence>
<evidence type="ECO:0000259" key="3">
    <source>
        <dbReference type="PROSITE" id="PS51752"/>
    </source>
</evidence>
<feature type="domain" description="DED" evidence="2">
    <location>
        <begin position="6"/>
        <end position="86"/>
    </location>
</feature>
<evidence type="ECO:0000313" key="5">
    <source>
        <dbReference type="Proteomes" id="UP000663844"/>
    </source>
</evidence>
<dbReference type="SUPFAM" id="SSF51101">
    <property type="entry name" value="Mannose-binding lectins"/>
    <property type="match status" value="1"/>
</dbReference>
<keyword evidence="1" id="KW-0812">Transmembrane</keyword>
<gene>
    <name evidence="4" type="ORF">OXD698_LOCUS36862</name>
</gene>
<protein>
    <submittedName>
        <fullName evidence="4">Uncharacterized protein</fullName>
    </submittedName>
</protein>